<keyword evidence="3" id="KW-1185">Reference proteome</keyword>
<keyword evidence="1" id="KW-1133">Transmembrane helix</keyword>
<name>A0A6A5YQS3_9PLEO</name>
<feature type="transmembrane region" description="Helical" evidence="1">
    <location>
        <begin position="29"/>
        <end position="52"/>
    </location>
</feature>
<evidence type="ECO:0000313" key="2">
    <source>
        <dbReference type="EMBL" id="KAF2109599.1"/>
    </source>
</evidence>
<organism evidence="2 3">
    <name type="scientific">Lophiotrema nucula</name>
    <dbReference type="NCBI Taxonomy" id="690887"/>
    <lineage>
        <taxon>Eukaryota</taxon>
        <taxon>Fungi</taxon>
        <taxon>Dikarya</taxon>
        <taxon>Ascomycota</taxon>
        <taxon>Pezizomycotina</taxon>
        <taxon>Dothideomycetes</taxon>
        <taxon>Pleosporomycetidae</taxon>
        <taxon>Pleosporales</taxon>
        <taxon>Lophiotremataceae</taxon>
        <taxon>Lophiotrema</taxon>
    </lineage>
</organism>
<accession>A0A6A5YQS3</accession>
<evidence type="ECO:0000313" key="3">
    <source>
        <dbReference type="Proteomes" id="UP000799770"/>
    </source>
</evidence>
<evidence type="ECO:0000256" key="1">
    <source>
        <dbReference type="SAM" id="Phobius"/>
    </source>
</evidence>
<dbReference type="Proteomes" id="UP000799770">
    <property type="component" value="Unassembled WGS sequence"/>
</dbReference>
<proteinExistence type="predicted"/>
<protein>
    <submittedName>
        <fullName evidence="2">Uncharacterized protein</fullName>
    </submittedName>
</protein>
<keyword evidence="1" id="KW-0472">Membrane</keyword>
<reference evidence="2" key="1">
    <citation type="journal article" date="2020" name="Stud. Mycol.">
        <title>101 Dothideomycetes genomes: a test case for predicting lifestyles and emergence of pathogens.</title>
        <authorList>
            <person name="Haridas S."/>
            <person name="Albert R."/>
            <person name="Binder M."/>
            <person name="Bloem J."/>
            <person name="Labutti K."/>
            <person name="Salamov A."/>
            <person name="Andreopoulos B."/>
            <person name="Baker S."/>
            <person name="Barry K."/>
            <person name="Bills G."/>
            <person name="Bluhm B."/>
            <person name="Cannon C."/>
            <person name="Castanera R."/>
            <person name="Culley D."/>
            <person name="Daum C."/>
            <person name="Ezra D."/>
            <person name="Gonzalez J."/>
            <person name="Henrissat B."/>
            <person name="Kuo A."/>
            <person name="Liang C."/>
            <person name="Lipzen A."/>
            <person name="Lutzoni F."/>
            <person name="Magnuson J."/>
            <person name="Mondo S."/>
            <person name="Nolan M."/>
            <person name="Ohm R."/>
            <person name="Pangilinan J."/>
            <person name="Park H.-J."/>
            <person name="Ramirez L."/>
            <person name="Alfaro M."/>
            <person name="Sun H."/>
            <person name="Tritt A."/>
            <person name="Yoshinaga Y."/>
            <person name="Zwiers L.-H."/>
            <person name="Turgeon B."/>
            <person name="Goodwin S."/>
            <person name="Spatafora J."/>
            <person name="Crous P."/>
            <person name="Grigoriev I."/>
        </authorList>
    </citation>
    <scope>NUCLEOTIDE SEQUENCE</scope>
    <source>
        <strain evidence="2">CBS 627.86</strain>
    </source>
</reference>
<sequence length="154" mass="17557">MASSGLSSFAQDGPTYPPILRRKMLQVQVFRYLLVWDIVFYPVVVTGNWLAVVRVKKRLTTSWMSDLCNDARAPVAEAINNVDGLKKSCRVRRAVHRLRAVTSSGIGQLKHSKLSCDKRLIFPATREDGNRFVSNMEKSFFLIRAMMCVNKRYS</sequence>
<dbReference type="AlphaFoldDB" id="A0A6A5YQS3"/>
<gene>
    <name evidence="2" type="ORF">BDV96DRAFT_230833</name>
</gene>
<keyword evidence="1" id="KW-0812">Transmembrane</keyword>
<dbReference type="EMBL" id="ML977341">
    <property type="protein sequence ID" value="KAF2109599.1"/>
    <property type="molecule type" value="Genomic_DNA"/>
</dbReference>